<dbReference type="OrthoDB" id="9779263at2"/>
<dbReference type="AlphaFoldDB" id="A0A4R2HEM9"/>
<dbReference type="SUPFAM" id="SSF53448">
    <property type="entry name" value="Nucleotide-diphospho-sugar transferases"/>
    <property type="match status" value="1"/>
</dbReference>
<dbReference type="Proteomes" id="UP000295684">
    <property type="component" value="Unassembled WGS sequence"/>
</dbReference>
<dbReference type="EMBL" id="BMJO01000002">
    <property type="protein sequence ID" value="GGE45156.1"/>
    <property type="molecule type" value="Genomic_DNA"/>
</dbReference>
<keyword evidence="5" id="KW-1185">Reference proteome</keyword>
<dbReference type="CDD" id="cd04182">
    <property type="entry name" value="GT_2_like_f"/>
    <property type="match status" value="1"/>
</dbReference>
<dbReference type="GO" id="GO:0016779">
    <property type="term" value="F:nucleotidyltransferase activity"/>
    <property type="evidence" value="ECO:0007669"/>
    <property type="project" value="UniProtKB-KW"/>
</dbReference>
<dbReference type="PANTHER" id="PTHR43777:SF1">
    <property type="entry name" value="MOLYBDENUM COFACTOR CYTIDYLYLTRANSFERASE"/>
    <property type="match status" value="1"/>
</dbReference>
<gene>
    <name evidence="3" type="ORF">EV200_104511</name>
    <name evidence="2" type="ORF">GCM10011413_09140</name>
</gene>
<evidence type="ECO:0000313" key="2">
    <source>
        <dbReference type="EMBL" id="GGE45156.1"/>
    </source>
</evidence>
<evidence type="ECO:0000259" key="1">
    <source>
        <dbReference type="Pfam" id="PF12804"/>
    </source>
</evidence>
<keyword evidence="3" id="KW-0808">Transferase</keyword>
<evidence type="ECO:0000313" key="4">
    <source>
        <dbReference type="Proteomes" id="UP000295684"/>
    </source>
</evidence>
<dbReference type="InterPro" id="IPR029044">
    <property type="entry name" value="Nucleotide-diphossugar_trans"/>
</dbReference>
<dbReference type="EMBL" id="SLWO01000004">
    <property type="protein sequence ID" value="TCO25473.1"/>
    <property type="molecule type" value="Genomic_DNA"/>
</dbReference>
<proteinExistence type="predicted"/>
<dbReference type="RefSeq" id="WP_132533225.1">
    <property type="nucleotide sequence ID" value="NZ_BMJO01000002.1"/>
</dbReference>
<feature type="domain" description="MobA-like NTP transferase" evidence="1">
    <location>
        <begin position="6"/>
        <end position="166"/>
    </location>
</feature>
<reference evidence="5" key="2">
    <citation type="journal article" date="2019" name="Int. J. Syst. Evol. Microbiol.">
        <title>The Global Catalogue of Microorganisms (GCM) 10K type strain sequencing project: providing services to taxonomists for standard genome sequencing and annotation.</title>
        <authorList>
            <consortium name="The Broad Institute Genomics Platform"/>
            <consortium name="The Broad Institute Genome Sequencing Center for Infectious Disease"/>
            <person name="Wu L."/>
            <person name="Ma J."/>
        </authorList>
    </citation>
    <scope>NUCLEOTIDE SEQUENCE [LARGE SCALE GENOMIC DNA]</scope>
    <source>
        <strain evidence="5">CGMCC 1.15644</strain>
    </source>
</reference>
<protein>
    <submittedName>
        <fullName evidence="3">Molybdenum cofactor cytidylyltransferase</fullName>
    </submittedName>
</protein>
<accession>A0A4R2HEM9</accession>
<dbReference type="Proteomes" id="UP000622648">
    <property type="component" value="Unassembled WGS sequence"/>
</dbReference>
<name>A0A4R2HEM9_9SPHI</name>
<organism evidence="3 4">
    <name type="scientific">Pedobacter psychrotolerans</name>
    <dbReference type="NCBI Taxonomy" id="1843235"/>
    <lineage>
        <taxon>Bacteria</taxon>
        <taxon>Pseudomonadati</taxon>
        <taxon>Bacteroidota</taxon>
        <taxon>Sphingobacteriia</taxon>
        <taxon>Sphingobacteriales</taxon>
        <taxon>Sphingobacteriaceae</taxon>
        <taxon>Pedobacter</taxon>
    </lineage>
</organism>
<evidence type="ECO:0000313" key="5">
    <source>
        <dbReference type="Proteomes" id="UP000622648"/>
    </source>
</evidence>
<comment type="caution">
    <text evidence="3">The sequence shown here is derived from an EMBL/GenBank/DDBJ whole genome shotgun (WGS) entry which is preliminary data.</text>
</comment>
<dbReference type="Gene3D" id="3.90.550.10">
    <property type="entry name" value="Spore Coat Polysaccharide Biosynthesis Protein SpsA, Chain A"/>
    <property type="match status" value="1"/>
</dbReference>
<sequence>MDTGIVILAAGNSSRLGRPKQLLEFKQKTLIEHTINAALQTSFQPIIVVLGAYANEIQEKLPIEVNFVINENWSEGMSSSIIAGVSALLKQSPMVENIIIAVSDQAFITAEVFEKLKQKQVNTKKGIIASTYVKTTGTPVLFNKEYFPQLLSLTGNNGAKSMLKLHDNDVAIVAFAMGNIDIDTETDYNNLIKQ</sequence>
<reference evidence="2" key="4">
    <citation type="submission" date="2024-05" db="EMBL/GenBank/DDBJ databases">
        <authorList>
            <person name="Sun Q."/>
            <person name="Zhou Y."/>
        </authorList>
    </citation>
    <scope>NUCLEOTIDE SEQUENCE</scope>
    <source>
        <strain evidence="2">CGMCC 1.15644</strain>
    </source>
</reference>
<reference evidence="2" key="1">
    <citation type="journal article" date="2014" name="Int. J. Syst. Evol. Microbiol.">
        <title>Complete genome of a new Firmicutes species belonging to the dominant human colonic microbiota ('Ruminococcus bicirculans') reveals two chromosomes and a selective capacity to utilize plant glucans.</title>
        <authorList>
            <consortium name="NISC Comparative Sequencing Program"/>
            <person name="Wegmann U."/>
            <person name="Louis P."/>
            <person name="Goesmann A."/>
            <person name="Henrissat B."/>
            <person name="Duncan S.H."/>
            <person name="Flint H.J."/>
        </authorList>
    </citation>
    <scope>NUCLEOTIDE SEQUENCE</scope>
    <source>
        <strain evidence="2">CGMCC 1.15644</strain>
    </source>
</reference>
<dbReference type="InterPro" id="IPR025877">
    <property type="entry name" value="MobA-like_NTP_Trfase"/>
</dbReference>
<reference evidence="3 4" key="3">
    <citation type="submission" date="2019-03" db="EMBL/GenBank/DDBJ databases">
        <title>Genomic Encyclopedia of Type Strains, Phase IV (KMG-IV): sequencing the most valuable type-strain genomes for metagenomic binning, comparative biology and taxonomic classification.</title>
        <authorList>
            <person name="Goeker M."/>
        </authorList>
    </citation>
    <scope>NUCLEOTIDE SEQUENCE [LARGE SCALE GENOMIC DNA]</scope>
    <source>
        <strain evidence="3 4">DSM 103236</strain>
    </source>
</reference>
<dbReference type="PANTHER" id="PTHR43777">
    <property type="entry name" value="MOLYBDENUM COFACTOR CYTIDYLYLTRANSFERASE"/>
    <property type="match status" value="1"/>
</dbReference>
<keyword evidence="3" id="KW-0548">Nucleotidyltransferase</keyword>
<evidence type="ECO:0000313" key="3">
    <source>
        <dbReference type="EMBL" id="TCO25473.1"/>
    </source>
</evidence>
<dbReference type="Pfam" id="PF12804">
    <property type="entry name" value="NTP_transf_3"/>
    <property type="match status" value="1"/>
</dbReference>